<comment type="catalytic activity">
    <reaction evidence="5">
        <text>uridine(32) in tRNA + S-adenosyl-L-methionine = 2'-O-methyluridine(32) in tRNA + S-adenosyl-L-homocysteine + H(+)</text>
        <dbReference type="Rhea" id="RHEA:42936"/>
        <dbReference type="Rhea" id="RHEA-COMP:10107"/>
        <dbReference type="Rhea" id="RHEA-COMP:10290"/>
        <dbReference type="ChEBI" id="CHEBI:15378"/>
        <dbReference type="ChEBI" id="CHEBI:57856"/>
        <dbReference type="ChEBI" id="CHEBI:59789"/>
        <dbReference type="ChEBI" id="CHEBI:65315"/>
        <dbReference type="ChEBI" id="CHEBI:74478"/>
        <dbReference type="EC" id="2.1.1.200"/>
    </reaction>
</comment>
<dbReference type="InterPro" id="IPR004384">
    <property type="entry name" value="RNA_MeTrfase_TrmJ/LasT"/>
</dbReference>
<dbReference type="FunFam" id="3.40.1280.10:FF:000006">
    <property type="entry name" value="Uncharacterized tRNA/rRNA methyltransferase HI_0380"/>
    <property type="match status" value="1"/>
</dbReference>
<evidence type="ECO:0000259" key="6">
    <source>
        <dbReference type="Pfam" id="PF00588"/>
    </source>
</evidence>
<keyword evidence="3 7" id="KW-0808">Transferase</keyword>
<dbReference type="InterPro" id="IPR001537">
    <property type="entry name" value="SpoU_MeTrfase"/>
</dbReference>
<gene>
    <name evidence="5" type="primary">trmJ</name>
    <name evidence="7" type="ORF">EC912_104291</name>
</gene>
<evidence type="ECO:0000313" key="7">
    <source>
        <dbReference type="EMBL" id="TCV94094.1"/>
    </source>
</evidence>
<sequence length="259" mass="28409">MALSELSDRFRFILVRTSHSGNIGSAARAMRTMGFDGLSLVAPNRFPDPEATALAAGADDVLGQAEIHGDLVEALAGTTFALGLSARRRGVTLPELDPREGARQALAAARRGEKVALVFGNERTGLENDELSRCHAMVRIPSVDDFSSLNLSQAVQVVAYELRTVMLAEESTAADIQVPEEDVPADAEQVERFFEHLARTLDDIDFHKGRSPVTIMLRLRKLFLRARPDLRELRILHGILADAQRMAQLAGQDQNKSRT</sequence>
<evidence type="ECO:0000256" key="4">
    <source>
        <dbReference type="ARBA" id="ARBA00022691"/>
    </source>
</evidence>
<dbReference type="PANTHER" id="PTHR42786">
    <property type="entry name" value="TRNA/RRNA METHYLTRANSFERASE"/>
    <property type="match status" value="1"/>
</dbReference>
<accession>A0A4R3YS50</accession>
<dbReference type="EMBL" id="SMCS01000004">
    <property type="protein sequence ID" value="TCV94094.1"/>
    <property type="molecule type" value="Genomic_DNA"/>
</dbReference>
<reference evidence="7 8" key="1">
    <citation type="submission" date="2019-03" db="EMBL/GenBank/DDBJ databases">
        <title>Above-ground endophytic microbial communities from plants in different locations in the United States.</title>
        <authorList>
            <person name="Frank C."/>
        </authorList>
    </citation>
    <scope>NUCLEOTIDE SEQUENCE [LARGE SCALE GENOMIC DNA]</scope>
    <source>
        <strain evidence="7 8">LP_13_YM</strain>
    </source>
</reference>
<evidence type="ECO:0000256" key="2">
    <source>
        <dbReference type="ARBA" id="ARBA00022603"/>
    </source>
</evidence>
<dbReference type="Gene3D" id="3.40.1280.10">
    <property type="match status" value="1"/>
</dbReference>
<dbReference type="GO" id="GO:0005829">
    <property type="term" value="C:cytosol"/>
    <property type="evidence" value="ECO:0007669"/>
    <property type="project" value="TreeGrafter"/>
</dbReference>
<protein>
    <recommendedName>
        <fullName evidence="5">tRNA (cytidine/uridine-2'-O-)-methyltransferase TrmJ</fullName>
        <ecNumber evidence="5">2.1.1.200</ecNumber>
    </recommendedName>
    <alternativeName>
        <fullName evidence="5">tRNA (cytidine(32)/uridine(32)-2'-O)-methyltransferase</fullName>
    </alternativeName>
    <alternativeName>
        <fullName evidence="5">tRNA Cm32/Um32 methyltransferase</fullName>
    </alternativeName>
</protein>
<comment type="catalytic activity">
    <reaction evidence="5">
        <text>cytidine(32) in tRNA + S-adenosyl-L-methionine = 2'-O-methylcytidine(32) in tRNA + S-adenosyl-L-homocysteine + H(+)</text>
        <dbReference type="Rhea" id="RHEA:42932"/>
        <dbReference type="Rhea" id="RHEA-COMP:10288"/>
        <dbReference type="Rhea" id="RHEA-COMP:10289"/>
        <dbReference type="ChEBI" id="CHEBI:15378"/>
        <dbReference type="ChEBI" id="CHEBI:57856"/>
        <dbReference type="ChEBI" id="CHEBI:59789"/>
        <dbReference type="ChEBI" id="CHEBI:74495"/>
        <dbReference type="ChEBI" id="CHEBI:82748"/>
        <dbReference type="EC" id="2.1.1.200"/>
    </reaction>
</comment>
<evidence type="ECO:0000256" key="1">
    <source>
        <dbReference type="ARBA" id="ARBA00007228"/>
    </source>
</evidence>
<organism evidence="7 8">
    <name type="scientific">Luteibacter rhizovicinus</name>
    <dbReference type="NCBI Taxonomy" id="242606"/>
    <lineage>
        <taxon>Bacteria</taxon>
        <taxon>Pseudomonadati</taxon>
        <taxon>Pseudomonadota</taxon>
        <taxon>Gammaproteobacteria</taxon>
        <taxon>Lysobacterales</taxon>
        <taxon>Rhodanobacteraceae</taxon>
        <taxon>Luteibacter</taxon>
    </lineage>
</organism>
<dbReference type="OrthoDB" id="9806346at2"/>
<comment type="subunit">
    <text evidence="5">Homodimer.</text>
</comment>
<comment type="subcellular location">
    <subcellularLocation>
        <location evidence="5">Cytoplasm</location>
    </subcellularLocation>
</comment>
<dbReference type="InterPro" id="IPR029028">
    <property type="entry name" value="Alpha/beta_knot_MTases"/>
</dbReference>
<name>A0A4R3YS50_9GAMM</name>
<dbReference type="InterPro" id="IPR029026">
    <property type="entry name" value="tRNA_m1G_MTases_N"/>
</dbReference>
<dbReference type="GO" id="GO:0003723">
    <property type="term" value="F:RNA binding"/>
    <property type="evidence" value="ECO:0007669"/>
    <property type="project" value="InterPro"/>
</dbReference>
<dbReference type="Proteomes" id="UP000295645">
    <property type="component" value="Unassembled WGS sequence"/>
</dbReference>
<comment type="similarity">
    <text evidence="1">Belongs to the class IV-like SAM-binding methyltransferase superfamily. RNA methyltransferase TrmH family.</text>
</comment>
<dbReference type="PIRSF" id="PIRSF004808">
    <property type="entry name" value="LasT"/>
    <property type="match status" value="1"/>
</dbReference>
<comment type="function">
    <text evidence="5">Catalyzes the formation of 2'O-methylated cytidine (Cm32) or 2'O-methylated uridine (Um32) at position 32 in tRNA.</text>
</comment>
<keyword evidence="8" id="KW-1185">Reference proteome</keyword>
<dbReference type="Gene3D" id="1.10.8.590">
    <property type="match status" value="1"/>
</dbReference>
<dbReference type="NCBIfam" id="TIGR00050">
    <property type="entry name" value="rRNA_methyl_1"/>
    <property type="match status" value="1"/>
</dbReference>
<dbReference type="GO" id="GO:0160206">
    <property type="term" value="F:tRNA (cytidine(32)/uridine(32)-2'-O)-methyltransferase activity"/>
    <property type="evidence" value="ECO:0007669"/>
    <property type="project" value="UniProtKB-EC"/>
</dbReference>
<keyword evidence="2 5" id="KW-0489">Methyltransferase</keyword>
<keyword evidence="5" id="KW-0819">tRNA processing</keyword>
<dbReference type="EC" id="2.1.1.200" evidence="5"/>
<dbReference type="PANTHER" id="PTHR42786:SF2">
    <property type="entry name" value="TRNA (CYTIDINE_URIDINE-2'-O-)-METHYLTRANSFERASE TRMJ"/>
    <property type="match status" value="1"/>
</dbReference>
<dbReference type="GO" id="GO:0106339">
    <property type="term" value="F:tRNA (cytidine(32)-2'-O)-methyltransferase activity"/>
    <property type="evidence" value="ECO:0007669"/>
    <property type="project" value="RHEA"/>
</dbReference>
<dbReference type="CDD" id="cd18093">
    <property type="entry name" value="SpoU-like_TrmJ"/>
    <property type="match status" value="1"/>
</dbReference>
<dbReference type="GO" id="GO:0002128">
    <property type="term" value="P:tRNA nucleoside ribose methylation"/>
    <property type="evidence" value="ECO:0007669"/>
    <property type="project" value="TreeGrafter"/>
</dbReference>
<comment type="caution">
    <text evidence="7">The sequence shown here is derived from an EMBL/GenBank/DDBJ whole genome shotgun (WGS) entry which is preliminary data.</text>
</comment>
<dbReference type="RefSeq" id="WP_132144428.1">
    <property type="nucleotide sequence ID" value="NZ_SMCS01000004.1"/>
</dbReference>
<evidence type="ECO:0000256" key="5">
    <source>
        <dbReference type="RuleBase" id="RU362024"/>
    </source>
</evidence>
<dbReference type="Pfam" id="PF00588">
    <property type="entry name" value="SpoU_methylase"/>
    <property type="match status" value="1"/>
</dbReference>
<proteinExistence type="inferred from homology"/>
<feature type="domain" description="tRNA/rRNA methyltransferase SpoU type" evidence="6">
    <location>
        <begin position="10"/>
        <end position="160"/>
    </location>
</feature>
<dbReference type="SUPFAM" id="SSF75217">
    <property type="entry name" value="alpha/beta knot"/>
    <property type="match status" value="1"/>
</dbReference>
<evidence type="ECO:0000313" key="8">
    <source>
        <dbReference type="Proteomes" id="UP000295645"/>
    </source>
</evidence>
<keyword evidence="4 5" id="KW-0949">S-adenosyl-L-methionine</keyword>
<dbReference type="AlphaFoldDB" id="A0A4R3YS50"/>
<evidence type="ECO:0000256" key="3">
    <source>
        <dbReference type="ARBA" id="ARBA00022679"/>
    </source>
</evidence>
<keyword evidence="5" id="KW-0963">Cytoplasm</keyword>